<protein>
    <submittedName>
        <fullName evidence="1">Uncharacterized protein</fullName>
    </submittedName>
</protein>
<organism evidence="1">
    <name type="scientific">Aphanomyces astaci</name>
    <name type="common">Crayfish plague agent</name>
    <dbReference type="NCBI Taxonomy" id="112090"/>
    <lineage>
        <taxon>Eukaryota</taxon>
        <taxon>Sar</taxon>
        <taxon>Stramenopiles</taxon>
        <taxon>Oomycota</taxon>
        <taxon>Saprolegniomycetes</taxon>
        <taxon>Saprolegniales</taxon>
        <taxon>Verrucalvaceae</taxon>
        <taxon>Aphanomyces</taxon>
    </lineage>
</organism>
<gene>
    <name evidence="1" type="ORF">H257_09405</name>
</gene>
<name>W4GBB7_APHAT</name>
<dbReference type="RefSeq" id="XP_009833914.1">
    <property type="nucleotide sequence ID" value="XM_009835612.1"/>
</dbReference>
<dbReference type="VEuPathDB" id="FungiDB:H257_09405"/>
<evidence type="ECO:0000313" key="1">
    <source>
        <dbReference type="EMBL" id="ETV76369.1"/>
    </source>
</evidence>
<dbReference type="GeneID" id="20811401"/>
<dbReference type="EMBL" id="KI913136">
    <property type="protein sequence ID" value="ETV76369.1"/>
    <property type="molecule type" value="Genomic_DNA"/>
</dbReference>
<sequence>MSDEPAMMVSPCAKGRNTSGGSGVSLSFVPFVLLQSRIHTTFVAGSTTICACLDDTSKSVVRRSPPACPLPWTNFLLRPMASCCVGPSSTADVALPASGPMSTSIDTTQRHPINSRAMKLAINPNLGFCLLI</sequence>
<dbReference type="AlphaFoldDB" id="W4GBB7"/>
<proteinExistence type="predicted"/>
<reference evidence="1" key="1">
    <citation type="submission" date="2013-12" db="EMBL/GenBank/DDBJ databases">
        <title>The Genome Sequence of Aphanomyces astaci APO3.</title>
        <authorList>
            <consortium name="The Broad Institute Genomics Platform"/>
            <person name="Russ C."/>
            <person name="Tyler B."/>
            <person name="van West P."/>
            <person name="Dieguez-Uribeondo J."/>
            <person name="Young S.K."/>
            <person name="Zeng Q."/>
            <person name="Gargeya S."/>
            <person name="Fitzgerald M."/>
            <person name="Abouelleil A."/>
            <person name="Alvarado L."/>
            <person name="Chapman S.B."/>
            <person name="Gainer-Dewar J."/>
            <person name="Goldberg J."/>
            <person name="Griggs A."/>
            <person name="Gujja S."/>
            <person name="Hansen M."/>
            <person name="Howarth C."/>
            <person name="Imamovic A."/>
            <person name="Ireland A."/>
            <person name="Larimer J."/>
            <person name="McCowan C."/>
            <person name="Murphy C."/>
            <person name="Pearson M."/>
            <person name="Poon T.W."/>
            <person name="Priest M."/>
            <person name="Roberts A."/>
            <person name="Saif S."/>
            <person name="Shea T."/>
            <person name="Sykes S."/>
            <person name="Wortman J."/>
            <person name="Nusbaum C."/>
            <person name="Birren B."/>
        </authorList>
    </citation>
    <scope>NUCLEOTIDE SEQUENCE [LARGE SCALE GENOMIC DNA]</scope>
    <source>
        <strain evidence="1">APO3</strain>
    </source>
</reference>
<accession>W4GBB7</accession>